<gene>
    <name evidence="1" type="ORF">IAB27_06455</name>
</gene>
<dbReference type="AlphaFoldDB" id="A0A9D0ZRL7"/>
<reference evidence="1" key="1">
    <citation type="submission" date="2020-10" db="EMBL/GenBank/DDBJ databases">
        <authorList>
            <person name="Gilroy R."/>
        </authorList>
    </citation>
    <scope>NUCLEOTIDE SEQUENCE</scope>
    <source>
        <strain evidence="1">CHK147-3167</strain>
    </source>
</reference>
<reference evidence="1" key="2">
    <citation type="journal article" date="2021" name="PeerJ">
        <title>Extensive microbial diversity within the chicken gut microbiome revealed by metagenomics and culture.</title>
        <authorList>
            <person name="Gilroy R."/>
            <person name="Ravi A."/>
            <person name="Getino M."/>
            <person name="Pursley I."/>
            <person name="Horton D.L."/>
            <person name="Alikhan N.F."/>
            <person name="Baker D."/>
            <person name="Gharbi K."/>
            <person name="Hall N."/>
            <person name="Watson M."/>
            <person name="Adriaenssens E.M."/>
            <person name="Foster-Nyarko E."/>
            <person name="Jarju S."/>
            <person name="Secka A."/>
            <person name="Antonio M."/>
            <person name="Oren A."/>
            <person name="Chaudhuri R.R."/>
            <person name="La Ragione R."/>
            <person name="Hildebrand F."/>
            <person name="Pallen M.J."/>
        </authorList>
    </citation>
    <scope>NUCLEOTIDE SEQUENCE</scope>
    <source>
        <strain evidence="1">CHK147-3167</strain>
    </source>
</reference>
<protein>
    <recommendedName>
        <fullName evidence="3">Sulfotransferase family protein</fullName>
    </recommendedName>
</protein>
<comment type="caution">
    <text evidence="1">The sequence shown here is derived from an EMBL/GenBank/DDBJ whole genome shotgun (WGS) entry which is preliminary data.</text>
</comment>
<dbReference type="SUPFAM" id="SSF52540">
    <property type="entry name" value="P-loop containing nucleoside triphosphate hydrolases"/>
    <property type="match status" value="1"/>
</dbReference>
<dbReference type="EMBL" id="DVFV01000108">
    <property type="protein sequence ID" value="HIQ91241.1"/>
    <property type="molecule type" value="Genomic_DNA"/>
</dbReference>
<organism evidence="1 2">
    <name type="scientific">Candidatus Coprosoma intestinipullorum</name>
    <dbReference type="NCBI Taxonomy" id="2840752"/>
    <lineage>
        <taxon>Bacteria</taxon>
        <taxon>Bacillati</taxon>
        <taxon>Bacillota</taxon>
        <taxon>Bacillota incertae sedis</taxon>
        <taxon>Candidatus Coprosoma</taxon>
    </lineage>
</organism>
<dbReference type="InterPro" id="IPR027417">
    <property type="entry name" value="P-loop_NTPase"/>
</dbReference>
<dbReference type="Gene3D" id="3.40.50.300">
    <property type="entry name" value="P-loop containing nucleotide triphosphate hydrolases"/>
    <property type="match status" value="1"/>
</dbReference>
<evidence type="ECO:0000313" key="1">
    <source>
        <dbReference type="EMBL" id="HIQ91241.1"/>
    </source>
</evidence>
<name>A0A9D0ZRL7_9FIRM</name>
<accession>A0A9D0ZRL7</accession>
<evidence type="ECO:0008006" key="3">
    <source>
        <dbReference type="Google" id="ProtNLM"/>
    </source>
</evidence>
<proteinExistence type="predicted"/>
<sequence>MIIGVCSYGGTGSSAVVDLLKEYNELQVLGNAEFQYAFQPDGLEDLEYHLVKQHSRHMSGDVAIHRYINSTVKWAETPLVHKTIEPKIFKKITYNYVNSLIQDEWIGIDNSDYMTKSVLKNSIVLGFKKIVFPVFEKITKKSWDVWPARGMYLSINPEDFYEKTQTYTTELLKAAGASFEKPVVLDQPFEGDAPEQSFPFFKDPKAIVVDRDPRDLWILAKYAGNWTGEGRFMPRKDVKTFVNYYKELRENAKRNNSHDVITINFEDLVYEYDTTVKKIENFLSINEHVNPKKYFDPSVSINNTRLMDRYPQSKADIDYIEKNLTDYLYDFSKYKKVNYTTSIF</sequence>
<evidence type="ECO:0000313" key="2">
    <source>
        <dbReference type="Proteomes" id="UP000886786"/>
    </source>
</evidence>
<dbReference type="Proteomes" id="UP000886786">
    <property type="component" value="Unassembled WGS sequence"/>
</dbReference>